<evidence type="ECO:0000256" key="1">
    <source>
        <dbReference type="PROSITE-ProRule" id="PRU00047"/>
    </source>
</evidence>
<dbReference type="OrthoDB" id="6725237at2759"/>
<keyword evidence="5" id="KW-1185">Reference proteome</keyword>
<dbReference type="Gene3D" id="4.10.60.10">
    <property type="entry name" value="Zinc finger, CCHC-type"/>
    <property type="match status" value="1"/>
</dbReference>
<gene>
    <name evidence="4" type="ORF">PHAECO_LOCUS46</name>
</gene>
<evidence type="ECO:0000256" key="2">
    <source>
        <dbReference type="SAM" id="MobiDB-lite"/>
    </source>
</evidence>
<accession>A0A9N9SAU3</accession>
<dbReference type="GO" id="GO:0003676">
    <property type="term" value="F:nucleic acid binding"/>
    <property type="evidence" value="ECO:0007669"/>
    <property type="project" value="InterPro"/>
</dbReference>
<evidence type="ECO:0000259" key="3">
    <source>
        <dbReference type="PROSITE" id="PS50158"/>
    </source>
</evidence>
<keyword evidence="1" id="KW-0862">Zinc</keyword>
<dbReference type="EMBL" id="OU896707">
    <property type="protein sequence ID" value="CAG9812902.1"/>
    <property type="molecule type" value="Genomic_DNA"/>
</dbReference>
<keyword evidence="1" id="KW-0863">Zinc-finger</keyword>
<dbReference type="SUPFAM" id="SSF57756">
    <property type="entry name" value="Retrovirus zinc finger-like domains"/>
    <property type="match status" value="1"/>
</dbReference>
<sequence length="362" mass="41513">MGRRRRRSSSSSNSTSSFSSSSSEYNNYKRSKKSRTQNGEKKSANSTNVRAIVHSAPSRLINLPRNITKGNELPVRRREPTSGIMLASETPTHSESTTTATSDRVERLEALVEKLLEYQSHQSSVKHRTFIKADCIPEFIPGNPILTSSRWIEKIEQLGCINNWDEATMIFHMQSRLAGLARKWYDNLKTYQMNWLEWKDLVVKTFPDHHDFANTLKRMMERYKLKSESWECYYFEKMELLGACEISGKKAVSCLIDGIRDQSIQAGARAGRYESPDALYAEYLSTLRYEDSHAPSNSSGPTKYSATSSRIRDDRKHRKKSTAVTMQKCYNCKQKGHFSNECLQPKVECFKCKRLGHVAKDC</sequence>
<organism evidence="4 5">
    <name type="scientific">Phaedon cochleariae</name>
    <name type="common">Mustard beetle</name>
    <dbReference type="NCBI Taxonomy" id="80249"/>
    <lineage>
        <taxon>Eukaryota</taxon>
        <taxon>Metazoa</taxon>
        <taxon>Ecdysozoa</taxon>
        <taxon>Arthropoda</taxon>
        <taxon>Hexapoda</taxon>
        <taxon>Insecta</taxon>
        <taxon>Pterygota</taxon>
        <taxon>Neoptera</taxon>
        <taxon>Endopterygota</taxon>
        <taxon>Coleoptera</taxon>
        <taxon>Polyphaga</taxon>
        <taxon>Cucujiformia</taxon>
        <taxon>Chrysomeloidea</taxon>
        <taxon>Chrysomelidae</taxon>
        <taxon>Chrysomelinae</taxon>
        <taxon>Chrysomelini</taxon>
        <taxon>Phaedon</taxon>
    </lineage>
</organism>
<reference evidence="4" key="2">
    <citation type="submission" date="2022-10" db="EMBL/GenBank/DDBJ databases">
        <authorList>
            <consortium name="ENA_rothamsted_submissions"/>
            <consortium name="culmorum"/>
            <person name="King R."/>
        </authorList>
    </citation>
    <scope>NUCLEOTIDE SEQUENCE</scope>
</reference>
<dbReference type="SMART" id="SM00343">
    <property type="entry name" value="ZnF_C2HC"/>
    <property type="match status" value="2"/>
</dbReference>
<keyword evidence="1" id="KW-0479">Metal-binding</keyword>
<feature type="compositionally biased region" description="Polar residues" evidence="2">
    <location>
        <begin position="294"/>
        <end position="309"/>
    </location>
</feature>
<dbReference type="Proteomes" id="UP001153737">
    <property type="component" value="Chromosome 1"/>
</dbReference>
<dbReference type="InterPro" id="IPR036875">
    <property type="entry name" value="Znf_CCHC_sf"/>
</dbReference>
<evidence type="ECO:0000313" key="4">
    <source>
        <dbReference type="EMBL" id="CAG9812902.1"/>
    </source>
</evidence>
<feature type="region of interest" description="Disordered" evidence="2">
    <location>
        <begin position="291"/>
        <end position="320"/>
    </location>
</feature>
<protein>
    <recommendedName>
        <fullName evidence="3">CCHC-type domain-containing protein</fullName>
    </recommendedName>
</protein>
<dbReference type="PROSITE" id="PS50158">
    <property type="entry name" value="ZF_CCHC"/>
    <property type="match status" value="2"/>
</dbReference>
<feature type="domain" description="CCHC-type" evidence="3">
    <location>
        <begin position="328"/>
        <end position="342"/>
    </location>
</feature>
<dbReference type="AlphaFoldDB" id="A0A9N9SAU3"/>
<name>A0A9N9SAU3_PHACE</name>
<reference evidence="4" key="1">
    <citation type="submission" date="2022-01" db="EMBL/GenBank/DDBJ databases">
        <authorList>
            <person name="King R."/>
        </authorList>
    </citation>
    <scope>NUCLEOTIDE SEQUENCE</scope>
</reference>
<proteinExistence type="predicted"/>
<feature type="domain" description="CCHC-type" evidence="3">
    <location>
        <begin position="349"/>
        <end position="362"/>
    </location>
</feature>
<feature type="region of interest" description="Disordered" evidence="2">
    <location>
        <begin position="1"/>
        <end position="52"/>
    </location>
</feature>
<feature type="compositionally biased region" description="Low complexity" evidence="2">
    <location>
        <begin position="9"/>
        <end position="28"/>
    </location>
</feature>
<dbReference type="GO" id="GO:0008270">
    <property type="term" value="F:zinc ion binding"/>
    <property type="evidence" value="ECO:0007669"/>
    <property type="project" value="UniProtKB-KW"/>
</dbReference>
<evidence type="ECO:0000313" key="5">
    <source>
        <dbReference type="Proteomes" id="UP001153737"/>
    </source>
</evidence>
<dbReference type="InterPro" id="IPR001878">
    <property type="entry name" value="Znf_CCHC"/>
</dbReference>
<dbReference type="Pfam" id="PF00098">
    <property type="entry name" value="zf-CCHC"/>
    <property type="match status" value="2"/>
</dbReference>